<dbReference type="Pfam" id="PF01734">
    <property type="entry name" value="Patatin"/>
    <property type="match status" value="1"/>
</dbReference>
<protein>
    <submittedName>
        <fullName evidence="6">NTE family protein</fullName>
    </submittedName>
</protein>
<evidence type="ECO:0000313" key="6">
    <source>
        <dbReference type="EMBL" id="SFD65990.1"/>
    </source>
</evidence>
<dbReference type="GO" id="GO:0016787">
    <property type="term" value="F:hydrolase activity"/>
    <property type="evidence" value="ECO:0007669"/>
    <property type="project" value="UniProtKB-UniRule"/>
</dbReference>
<dbReference type="InterPro" id="IPR002641">
    <property type="entry name" value="PNPLA_dom"/>
</dbReference>
<evidence type="ECO:0000256" key="4">
    <source>
        <dbReference type="PROSITE-ProRule" id="PRU01161"/>
    </source>
</evidence>
<feature type="short sequence motif" description="GXSXG" evidence="4">
    <location>
        <begin position="48"/>
        <end position="52"/>
    </location>
</feature>
<evidence type="ECO:0000256" key="1">
    <source>
        <dbReference type="ARBA" id="ARBA00022801"/>
    </source>
</evidence>
<keyword evidence="1 4" id="KW-0378">Hydrolase</keyword>
<keyword evidence="7" id="KW-1185">Reference proteome</keyword>
<dbReference type="InterPro" id="IPR050301">
    <property type="entry name" value="NTE"/>
</dbReference>
<reference evidence="7" key="1">
    <citation type="submission" date="2016-10" db="EMBL/GenBank/DDBJ databases">
        <authorList>
            <person name="Varghese N."/>
            <person name="Submissions S."/>
        </authorList>
    </citation>
    <scope>NUCLEOTIDE SEQUENCE [LARGE SCALE GENOMIC DNA]</scope>
    <source>
        <strain evidence="7">ATCC 25963</strain>
    </source>
</reference>
<dbReference type="SUPFAM" id="SSF52151">
    <property type="entry name" value="FabD/lysophospholipase-like"/>
    <property type="match status" value="1"/>
</dbReference>
<accession>A0A1I1UDF1</accession>
<dbReference type="Proteomes" id="UP000199400">
    <property type="component" value="Unassembled WGS sequence"/>
</dbReference>
<evidence type="ECO:0000256" key="2">
    <source>
        <dbReference type="ARBA" id="ARBA00022963"/>
    </source>
</evidence>
<dbReference type="PANTHER" id="PTHR14226">
    <property type="entry name" value="NEUROPATHY TARGET ESTERASE/SWISS CHEESE D.MELANOGASTER"/>
    <property type="match status" value="1"/>
</dbReference>
<organism evidence="6 7">
    <name type="scientific">Nannocystis exedens</name>
    <dbReference type="NCBI Taxonomy" id="54"/>
    <lineage>
        <taxon>Bacteria</taxon>
        <taxon>Pseudomonadati</taxon>
        <taxon>Myxococcota</taxon>
        <taxon>Polyangia</taxon>
        <taxon>Nannocystales</taxon>
        <taxon>Nannocystaceae</taxon>
        <taxon>Nannocystis</taxon>
    </lineage>
</organism>
<feature type="domain" description="PNPLA" evidence="5">
    <location>
        <begin position="17"/>
        <end position="178"/>
    </location>
</feature>
<feature type="active site" description="Proton acceptor" evidence="4">
    <location>
        <position position="165"/>
    </location>
</feature>
<dbReference type="STRING" id="54.SAMN02745121_00987"/>
<feature type="short sequence motif" description="DGA/G" evidence="4">
    <location>
        <begin position="165"/>
        <end position="167"/>
    </location>
</feature>
<dbReference type="AlphaFoldDB" id="A0A1I1UDF1"/>
<dbReference type="InterPro" id="IPR016035">
    <property type="entry name" value="Acyl_Trfase/lysoPLipase"/>
</dbReference>
<evidence type="ECO:0000313" key="7">
    <source>
        <dbReference type="Proteomes" id="UP000199400"/>
    </source>
</evidence>
<keyword evidence="2 4" id="KW-0442">Lipid degradation</keyword>
<comment type="caution">
    <text evidence="4">Lacks conserved residue(s) required for the propagation of feature annotation.</text>
</comment>
<evidence type="ECO:0000256" key="3">
    <source>
        <dbReference type="ARBA" id="ARBA00023098"/>
    </source>
</evidence>
<dbReference type="RefSeq" id="WP_096329483.1">
    <property type="nucleotide sequence ID" value="NZ_FOMX01000003.1"/>
</dbReference>
<dbReference type="PANTHER" id="PTHR14226:SF29">
    <property type="entry name" value="NEUROPATHY TARGET ESTERASE SWS"/>
    <property type="match status" value="1"/>
</dbReference>
<dbReference type="EMBL" id="FOMX01000003">
    <property type="protein sequence ID" value="SFD65990.1"/>
    <property type="molecule type" value="Genomic_DNA"/>
</dbReference>
<keyword evidence="3 4" id="KW-0443">Lipid metabolism</keyword>
<dbReference type="OrthoDB" id="5290098at2"/>
<gene>
    <name evidence="6" type="ORF">SAMN02745121_00987</name>
</gene>
<evidence type="ECO:0000259" key="5">
    <source>
        <dbReference type="PROSITE" id="PS51635"/>
    </source>
</evidence>
<proteinExistence type="predicted"/>
<feature type="active site" description="Nucleophile" evidence="4">
    <location>
        <position position="50"/>
    </location>
</feature>
<dbReference type="Gene3D" id="3.40.1090.10">
    <property type="entry name" value="Cytosolic phospholipase A2 catalytic domain"/>
    <property type="match status" value="2"/>
</dbReference>
<dbReference type="PROSITE" id="PS51635">
    <property type="entry name" value="PNPLA"/>
    <property type="match status" value="1"/>
</dbReference>
<sequence>MKHASNREWLAAEPFTLALSAGFFGFFAHTGVLQALEEAGLTPRRIVGVSAGALAGGLWASGLSATELAEELLRLRRADFWDPGLPLGGLLKGGKFAAKLRSLLDDRGVRRVEDCRLPFAAVVYDIASRRVRAVDQGPLGPAIQASCTVPLMFRPLRHEGRLLLDGGVADRLGLCALQPGERALHHALRSRSPWRGLSAEVPKGLSDGPGRKVLVVDDLPRVTPFRLDAGPAALRRGHAAMAAWLAGPA</sequence>
<name>A0A1I1UDF1_9BACT</name>
<dbReference type="GO" id="GO:0016042">
    <property type="term" value="P:lipid catabolic process"/>
    <property type="evidence" value="ECO:0007669"/>
    <property type="project" value="UniProtKB-UniRule"/>
</dbReference>